<keyword evidence="3" id="KW-1185">Reference proteome</keyword>
<accession>A0A9W8A9Z6</accession>
<feature type="domain" description="CMP/dCMP-type deaminase" evidence="1">
    <location>
        <begin position="52"/>
        <end position="177"/>
    </location>
</feature>
<comment type="caution">
    <text evidence="2">The sequence shown here is derived from an EMBL/GenBank/DDBJ whole genome shotgun (WGS) entry which is preliminary data.</text>
</comment>
<evidence type="ECO:0000259" key="1">
    <source>
        <dbReference type="PROSITE" id="PS51747"/>
    </source>
</evidence>
<dbReference type="AlphaFoldDB" id="A0A9W8A9Z6"/>
<dbReference type="SUPFAM" id="SSF53927">
    <property type="entry name" value="Cytidine deaminase-like"/>
    <property type="match status" value="1"/>
</dbReference>
<reference evidence="2" key="1">
    <citation type="submission" date="2022-07" db="EMBL/GenBank/DDBJ databases">
        <title>Phylogenomic reconstructions and comparative analyses of Kickxellomycotina fungi.</title>
        <authorList>
            <person name="Reynolds N.K."/>
            <person name="Stajich J.E."/>
            <person name="Barry K."/>
            <person name="Grigoriev I.V."/>
            <person name="Crous P."/>
            <person name="Smith M.E."/>
        </authorList>
    </citation>
    <scope>NUCLEOTIDE SEQUENCE</scope>
    <source>
        <strain evidence="2">NBRC 100468</strain>
    </source>
</reference>
<dbReference type="Proteomes" id="UP001150538">
    <property type="component" value="Unassembled WGS sequence"/>
</dbReference>
<dbReference type="PROSITE" id="PS51747">
    <property type="entry name" value="CYT_DCMP_DEAMINASES_2"/>
    <property type="match status" value="1"/>
</dbReference>
<dbReference type="PANTHER" id="PTHR11079:SF162">
    <property type="entry name" value="RIBOFLAVIN BIOSYNTHESIS PROTEIN PYRD, CHLOROPLASTIC"/>
    <property type="match status" value="1"/>
</dbReference>
<name>A0A9W8A9Z6_9FUNG</name>
<organism evidence="2 3">
    <name type="scientific">Mycoemilia scoparia</name>
    <dbReference type="NCBI Taxonomy" id="417184"/>
    <lineage>
        <taxon>Eukaryota</taxon>
        <taxon>Fungi</taxon>
        <taxon>Fungi incertae sedis</taxon>
        <taxon>Zoopagomycota</taxon>
        <taxon>Kickxellomycotina</taxon>
        <taxon>Kickxellomycetes</taxon>
        <taxon>Kickxellales</taxon>
        <taxon>Kickxellaceae</taxon>
        <taxon>Mycoemilia</taxon>
    </lineage>
</organism>
<dbReference type="GO" id="GO:0008835">
    <property type="term" value="F:diaminohydroxyphosphoribosylaminopyrimidine deaminase activity"/>
    <property type="evidence" value="ECO:0007669"/>
    <property type="project" value="TreeGrafter"/>
</dbReference>
<dbReference type="InterPro" id="IPR002125">
    <property type="entry name" value="CMP_dCMP_dom"/>
</dbReference>
<dbReference type="Gene3D" id="3.40.140.10">
    <property type="entry name" value="Cytidine Deaminase, domain 2"/>
    <property type="match status" value="1"/>
</dbReference>
<gene>
    <name evidence="2" type="ORF">H4219_001236</name>
</gene>
<dbReference type="GO" id="GO:0006139">
    <property type="term" value="P:nucleobase-containing compound metabolic process"/>
    <property type="evidence" value="ECO:0007669"/>
    <property type="project" value="UniProtKB-ARBA"/>
</dbReference>
<dbReference type="OrthoDB" id="252265at2759"/>
<dbReference type="EMBL" id="JANBPU010000012">
    <property type="protein sequence ID" value="KAJ1920537.1"/>
    <property type="molecule type" value="Genomic_DNA"/>
</dbReference>
<proteinExistence type="predicted"/>
<evidence type="ECO:0000313" key="3">
    <source>
        <dbReference type="Proteomes" id="UP001150538"/>
    </source>
</evidence>
<sequence length="206" mass="22877">MADLAWQYCCTVMAAATMRQSNWGARRFQARDVTEDHDFDPEKVVHKSRISGKDLEFMHLAIEQAKKCVPVETAYNVGAVIADTANGEVLSVGYSREIPGNTHAEQCALDKLYSQDRYSAGNLPDTLAVYTTMEPCSKRLSGNKPCAERILESGIKLVFIAVLEPVHFVNCKGKGMLEDSGINVIHLKELEEECKALNSHIFLGQR</sequence>
<protein>
    <recommendedName>
        <fullName evidence="1">CMP/dCMP-type deaminase domain-containing protein</fullName>
    </recommendedName>
</protein>
<evidence type="ECO:0000313" key="2">
    <source>
        <dbReference type="EMBL" id="KAJ1920537.1"/>
    </source>
</evidence>
<dbReference type="Pfam" id="PF18785">
    <property type="entry name" value="Inv-AAD"/>
    <property type="match status" value="1"/>
</dbReference>
<dbReference type="InterPro" id="IPR016193">
    <property type="entry name" value="Cytidine_deaminase-like"/>
</dbReference>
<dbReference type="PANTHER" id="PTHR11079">
    <property type="entry name" value="CYTOSINE DEAMINASE FAMILY MEMBER"/>
    <property type="match status" value="1"/>
</dbReference>